<organism evidence="3 4">
    <name type="scientific">Prorocentrum cordatum</name>
    <dbReference type="NCBI Taxonomy" id="2364126"/>
    <lineage>
        <taxon>Eukaryota</taxon>
        <taxon>Sar</taxon>
        <taxon>Alveolata</taxon>
        <taxon>Dinophyceae</taxon>
        <taxon>Prorocentrales</taxon>
        <taxon>Prorocentraceae</taxon>
        <taxon>Prorocentrum</taxon>
    </lineage>
</organism>
<proteinExistence type="predicted"/>
<feature type="transmembrane region" description="Helical" evidence="2">
    <location>
        <begin position="183"/>
        <end position="204"/>
    </location>
</feature>
<gene>
    <name evidence="3" type="ORF">PCOR1329_LOCUS71512</name>
</gene>
<evidence type="ECO:0000256" key="1">
    <source>
        <dbReference type="SAM" id="MobiDB-lite"/>
    </source>
</evidence>
<protein>
    <submittedName>
        <fullName evidence="3">Uncharacterized protein</fullName>
    </submittedName>
</protein>
<keyword evidence="2" id="KW-0812">Transmembrane</keyword>
<keyword evidence="2" id="KW-0472">Membrane</keyword>
<evidence type="ECO:0000313" key="3">
    <source>
        <dbReference type="EMBL" id="CAK0891637.1"/>
    </source>
</evidence>
<name>A0ABN9X1M3_9DINO</name>
<evidence type="ECO:0000256" key="2">
    <source>
        <dbReference type="SAM" id="Phobius"/>
    </source>
</evidence>
<keyword evidence="4" id="KW-1185">Reference proteome</keyword>
<feature type="region of interest" description="Disordered" evidence="1">
    <location>
        <begin position="1"/>
        <end position="23"/>
    </location>
</feature>
<dbReference type="Proteomes" id="UP001189429">
    <property type="component" value="Unassembled WGS sequence"/>
</dbReference>
<sequence>MKAPLTRPWERAGEAARSRAGTHAAAPLYSQRCTTSLSCRARVLEPPMGPRKIGRWPSPSSERSELVIPARGSGQFVNFETCSALAIAVANGDVGVGRDPSASTLRLWPQAIVWMELANLAEAALAGIRELEKAVQKASPAMLKELSQVDPSKVEQVIRETDPRDLMDFVNRINTGERWLHNWPWLLASAVALALAVFLGVRLMQRMFGRRAKTWANWAPQVQEGTQLSMLGSNASFDAEQPWISVDPSGSA</sequence>
<dbReference type="EMBL" id="CAUYUJ010019500">
    <property type="protein sequence ID" value="CAK0891637.1"/>
    <property type="molecule type" value="Genomic_DNA"/>
</dbReference>
<reference evidence="3" key="1">
    <citation type="submission" date="2023-10" db="EMBL/GenBank/DDBJ databases">
        <authorList>
            <person name="Chen Y."/>
            <person name="Shah S."/>
            <person name="Dougan E. K."/>
            <person name="Thang M."/>
            <person name="Chan C."/>
        </authorList>
    </citation>
    <scope>NUCLEOTIDE SEQUENCE [LARGE SCALE GENOMIC DNA]</scope>
</reference>
<comment type="caution">
    <text evidence="3">The sequence shown here is derived from an EMBL/GenBank/DDBJ whole genome shotgun (WGS) entry which is preliminary data.</text>
</comment>
<feature type="compositionally biased region" description="Basic and acidic residues" evidence="1">
    <location>
        <begin position="8"/>
        <end position="17"/>
    </location>
</feature>
<accession>A0ABN9X1M3</accession>
<keyword evidence="2" id="KW-1133">Transmembrane helix</keyword>
<evidence type="ECO:0000313" key="4">
    <source>
        <dbReference type="Proteomes" id="UP001189429"/>
    </source>
</evidence>